<dbReference type="MEROPS" id="A01.A95"/>
<proteinExistence type="inferred from homology"/>
<dbReference type="GO" id="GO:0004190">
    <property type="term" value="F:aspartic-type endopeptidase activity"/>
    <property type="evidence" value="ECO:0007669"/>
    <property type="project" value="UniProtKB-KW"/>
</dbReference>
<evidence type="ECO:0000256" key="6">
    <source>
        <dbReference type="PIRSR" id="PIRSR601461-2"/>
    </source>
</evidence>
<evidence type="ECO:0000256" key="2">
    <source>
        <dbReference type="ARBA" id="ARBA00022670"/>
    </source>
</evidence>
<feature type="compositionally biased region" description="Polar residues" evidence="8">
    <location>
        <begin position="235"/>
        <end position="248"/>
    </location>
</feature>
<reference evidence="12" key="4">
    <citation type="journal article" date="2015" name="PLoS ONE">
        <title>Comprehensive Evaluation of Toxoplasma gondii VEG and Neospora caninum LIV Genomes with Tachyzoite Stage Transcriptome and Proteome Defines Novel Transcript Features.</title>
        <authorList>
            <person name="Ramaprasad A."/>
            <person name="Mourier T."/>
            <person name="Naeem R."/>
            <person name="Malas T.B."/>
            <person name="Moussa E."/>
            <person name="Panigrahi A."/>
            <person name="Vermont S.J."/>
            <person name="Otto T.D."/>
            <person name="Wastling J."/>
            <person name="Pain A."/>
        </authorList>
    </citation>
    <scope>NUCLEOTIDE SEQUENCE</scope>
    <source>
        <strain evidence="12">Liverpool</strain>
    </source>
</reference>
<dbReference type="Pfam" id="PF00026">
    <property type="entry name" value="Asp"/>
    <property type="match status" value="1"/>
</dbReference>
<sequence length="651" mass="70342">MDTAAPSAGRRARAFCLLLSCCLVALPLSSANALVPPSSETVGPSFLAASSQSPAEPPQERLAGNRRDASHSSSLPSGTGSALRIEEIASSGSSPEVRDEAPRAPATRTTEKFIRPYHTGPSHRSSAYSATSGIPLCHTCSTFDAAKGGCRLCLHGEVASDFMMPMTPIRNIDTHREETLARLEANHRTHLNDNKNFYVLRGKGPFGSLGNLPGTPGLDAAVAFGVVPPELPSASFAQTHSGQNSNPGDVQVGASAGGADVSNEATTSDLDLKLAETSVPILQMKDSQYVGVIGIGTPPQFVKPIFDTGSTNLWVVGSKCKDDTCTKVTQFDPSASSTFRTASPPVHLDITFGTGRIEGSTGIDDFTVGPFLVKGQSFGLVESEGGHNMHGNIFKSINFEGIVGLAFPEMSSTGDVPIYDNIIHQGTLKENEFAFYMAKGSQVSALFFGGVDPRFYEPPIHMFPVTREHYWETPLDAIYIGDKKFCCDEGTNNYVILDSGTSFNTMPSGELGKLLEMIPPQECDLEDPEFTKDFPTITYVIGGVKFPLTPEQYLVRSKGNECKPAYMQIDVPSQFGHAYILGSVAFMRHYYTVFRRSDGTRPSLVGIARAVHSDDNRAYLSNVLNEYPGMHMRKQDLMMERSMNAPSMREL</sequence>
<protein>
    <submittedName>
        <fullName evidence="12">Pepsin A</fullName>
    </submittedName>
</protein>
<feature type="region of interest" description="Disordered" evidence="8">
    <location>
        <begin position="37"/>
        <end position="128"/>
    </location>
</feature>
<dbReference type="PRINTS" id="PR00792">
    <property type="entry name" value="PEPSIN"/>
</dbReference>
<dbReference type="Gene3D" id="2.40.70.10">
    <property type="entry name" value="Acid Proteases"/>
    <property type="match status" value="2"/>
</dbReference>
<dbReference type="FunFam" id="2.40.70.10:FF:000115">
    <property type="entry name" value="Lysosomal aspartic protease"/>
    <property type="match status" value="1"/>
</dbReference>
<dbReference type="OrthoDB" id="771136at2759"/>
<dbReference type="eggNOG" id="KOG1339">
    <property type="taxonomic scope" value="Eukaryota"/>
</dbReference>
<dbReference type="RefSeq" id="XP_003885934.1">
    <property type="nucleotide sequence ID" value="XM_003885885.1"/>
</dbReference>
<evidence type="ECO:0000313" key="12">
    <source>
        <dbReference type="EMBL" id="CEL70651.1"/>
    </source>
</evidence>
<keyword evidence="2 7" id="KW-0645">Protease</keyword>
<feature type="disulfide bond" evidence="6">
    <location>
        <begin position="320"/>
        <end position="325"/>
    </location>
</feature>
<dbReference type="AlphaFoldDB" id="F0VQB1"/>
<dbReference type="OMA" id="PMTPIRN"/>
<evidence type="ECO:0000313" key="13">
    <source>
        <dbReference type="Proteomes" id="UP000007494"/>
    </source>
</evidence>
<feature type="region of interest" description="Disordered" evidence="8">
    <location>
        <begin position="234"/>
        <end position="262"/>
    </location>
</feature>
<organism evidence="11 13">
    <name type="scientific">Neospora caninum (strain Liverpool)</name>
    <dbReference type="NCBI Taxonomy" id="572307"/>
    <lineage>
        <taxon>Eukaryota</taxon>
        <taxon>Sar</taxon>
        <taxon>Alveolata</taxon>
        <taxon>Apicomplexa</taxon>
        <taxon>Conoidasida</taxon>
        <taxon>Coccidia</taxon>
        <taxon>Eucoccidiorida</taxon>
        <taxon>Eimeriorina</taxon>
        <taxon>Sarcocystidae</taxon>
        <taxon>Neospora</taxon>
    </lineage>
</organism>
<dbReference type="Proteomes" id="UP000007494">
    <property type="component" value="Chromosome XII"/>
</dbReference>
<dbReference type="InterPro" id="IPR001461">
    <property type="entry name" value="Aspartic_peptidase_A1"/>
</dbReference>
<feature type="active site" evidence="5">
    <location>
        <position position="307"/>
    </location>
</feature>
<dbReference type="EMBL" id="FR823393">
    <property type="protein sequence ID" value="CBZ55908.1"/>
    <property type="molecule type" value="Genomic_DNA"/>
</dbReference>
<keyword evidence="9" id="KW-0732">Signal</keyword>
<feature type="compositionally biased region" description="Polar residues" evidence="8">
    <location>
        <begin position="38"/>
        <end position="54"/>
    </location>
</feature>
<dbReference type="InterPro" id="IPR001969">
    <property type="entry name" value="Aspartic_peptidase_AS"/>
</dbReference>
<evidence type="ECO:0000256" key="8">
    <source>
        <dbReference type="SAM" id="MobiDB-lite"/>
    </source>
</evidence>
<dbReference type="EMBL" id="LN714487">
    <property type="protein sequence ID" value="CEL70651.1"/>
    <property type="molecule type" value="Genomic_DNA"/>
</dbReference>
<evidence type="ECO:0000256" key="1">
    <source>
        <dbReference type="ARBA" id="ARBA00007447"/>
    </source>
</evidence>
<dbReference type="PANTHER" id="PTHR47966">
    <property type="entry name" value="BETA-SITE APP-CLEAVING ENZYME, ISOFORM A-RELATED"/>
    <property type="match status" value="1"/>
</dbReference>
<feature type="compositionally biased region" description="Low complexity" evidence="8">
    <location>
        <begin position="71"/>
        <end position="83"/>
    </location>
</feature>
<dbReference type="GeneID" id="13445131"/>
<feature type="chain" id="PRO_5007655394" evidence="9">
    <location>
        <begin position="34"/>
        <end position="651"/>
    </location>
</feature>
<dbReference type="InParanoid" id="F0VQB1"/>
<keyword evidence="6" id="KW-1015">Disulfide bond</keyword>
<evidence type="ECO:0000256" key="7">
    <source>
        <dbReference type="RuleBase" id="RU000454"/>
    </source>
</evidence>
<dbReference type="PANTHER" id="PTHR47966:SF51">
    <property type="entry name" value="BETA-SITE APP-CLEAVING ENZYME, ISOFORM A-RELATED"/>
    <property type="match status" value="1"/>
</dbReference>
<dbReference type="SUPFAM" id="SSF50630">
    <property type="entry name" value="Acid proteases"/>
    <property type="match status" value="1"/>
</dbReference>
<evidence type="ECO:0000256" key="4">
    <source>
        <dbReference type="ARBA" id="ARBA00022801"/>
    </source>
</evidence>
<name>F0VQB1_NEOCL</name>
<evidence type="ECO:0000256" key="3">
    <source>
        <dbReference type="ARBA" id="ARBA00022750"/>
    </source>
</evidence>
<feature type="signal peptide" evidence="9">
    <location>
        <begin position="1"/>
        <end position="33"/>
    </location>
</feature>
<gene>
    <name evidence="12" type="ORF">BN1204_063340</name>
    <name evidence="11" type="ORF">NCLIV_063340</name>
</gene>
<feature type="domain" description="Peptidase A1" evidence="10">
    <location>
        <begin position="289"/>
        <end position="608"/>
    </location>
</feature>
<keyword evidence="4 7" id="KW-0378">Hydrolase</keyword>
<dbReference type="GO" id="GO:0016485">
    <property type="term" value="P:protein processing"/>
    <property type="evidence" value="ECO:0007669"/>
    <property type="project" value="UniProtKB-ARBA"/>
</dbReference>
<dbReference type="PROSITE" id="PS00141">
    <property type="entry name" value="ASP_PROTEASE"/>
    <property type="match status" value="1"/>
</dbReference>
<dbReference type="PROSITE" id="PS51767">
    <property type="entry name" value="PEPTIDASE_A1"/>
    <property type="match status" value="1"/>
</dbReference>
<evidence type="ECO:0000259" key="10">
    <source>
        <dbReference type="PROSITE" id="PS51767"/>
    </source>
</evidence>
<dbReference type="InterPro" id="IPR021109">
    <property type="entry name" value="Peptidase_aspartic_dom_sf"/>
</dbReference>
<reference evidence="11" key="1">
    <citation type="submission" date="2011-02" db="EMBL/GenBank/DDBJ databases">
        <authorList>
            <person name="Aslett M."/>
        </authorList>
    </citation>
    <scope>NUCLEOTIDE SEQUENCE</scope>
    <source>
        <strain evidence="11">Liverpool</strain>
    </source>
</reference>
<reference evidence="11" key="2">
    <citation type="submission" date="2011-03" db="EMBL/GenBank/DDBJ databases">
        <title>Comparative genomics and transcriptomics of Neospora caninum and Toxoplasma gondii.</title>
        <authorList>
            <person name="Reid A.J."/>
            <person name="Sohal A."/>
            <person name="Harris D."/>
            <person name="Quail M."/>
            <person name="Sanders M."/>
            <person name="Berriman M."/>
            <person name="Wastling J.M."/>
            <person name="Pain A."/>
        </authorList>
    </citation>
    <scope>NUCLEOTIDE SEQUENCE</scope>
    <source>
        <strain evidence="11">Liverpool</strain>
    </source>
</reference>
<accession>F0VQB1</accession>
<comment type="similarity">
    <text evidence="1 7">Belongs to the peptidase A1 family.</text>
</comment>
<dbReference type="InterPro" id="IPR033121">
    <property type="entry name" value="PEPTIDASE_A1"/>
</dbReference>
<evidence type="ECO:0000256" key="5">
    <source>
        <dbReference type="PIRSR" id="PIRSR601461-1"/>
    </source>
</evidence>
<dbReference type="VEuPathDB" id="ToxoDB:NCLIV_063340"/>
<feature type="active site" evidence="5">
    <location>
        <position position="498"/>
    </location>
</feature>
<keyword evidence="13" id="KW-1185">Reference proteome</keyword>
<evidence type="ECO:0000256" key="9">
    <source>
        <dbReference type="SAM" id="SignalP"/>
    </source>
</evidence>
<evidence type="ECO:0000313" key="11">
    <source>
        <dbReference type="EMBL" id="CBZ55908.1"/>
    </source>
</evidence>
<keyword evidence="3 7" id="KW-0064">Aspartyl protease</keyword>
<reference evidence="13" key="3">
    <citation type="journal article" date="2012" name="PLoS Pathog.">
        <title>Comparative genomics of the apicomplexan parasites Toxoplasma gondii and Neospora caninum: Coccidia differing in host range and transmission strategy.</title>
        <authorList>
            <person name="Reid A.J."/>
            <person name="Vermont S.J."/>
            <person name="Cotton J.A."/>
            <person name="Harris D."/>
            <person name="Hill-Cawthorne G.A."/>
            <person name="Konen-Waisman S."/>
            <person name="Latham S.M."/>
            <person name="Mourier T."/>
            <person name="Norton R."/>
            <person name="Quail M.A."/>
            <person name="Sanders M."/>
            <person name="Shanmugam D."/>
            <person name="Sohal A."/>
            <person name="Wasmuth J.D."/>
            <person name="Brunk B."/>
            <person name="Grigg M.E."/>
            <person name="Howard J.C."/>
            <person name="Parkinson J."/>
            <person name="Roos D.S."/>
            <person name="Trees A.J."/>
            <person name="Berriman M."/>
            <person name="Pain A."/>
            <person name="Wastling J.M."/>
        </authorList>
    </citation>
    <scope>NUCLEOTIDE SEQUENCE [LARGE SCALE GENOMIC DNA]</scope>
    <source>
        <strain evidence="13">Liverpool</strain>
    </source>
</reference>